<dbReference type="AlphaFoldDB" id="A0AB33T8J4"/>
<protein>
    <submittedName>
        <fullName evidence="2">Uncharacterized protein</fullName>
    </submittedName>
</protein>
<dbReference type="EMBL" id="CSUW01000016">
    <property type="protein sequence ID" value="CPT66538.1"/>
    <property type="molecule type" value="Genomic_DNA"/>
</dbReference>
<organism evidence="2 3">
    <name type="scientific">Mycobacteroides abscessus</name>
    <dbReference type="NCBI Taxonomy" id="36809"/>
    <lineage>
        <taxon>Bacteria</taxon>
        <taxon>Bacillati</taxon>
        <taxon>Actinomycetota</taxon>
        <taxon>Actinomycetes</taxon>
        <taxon>Mycobacteriales</taxon>
        <taxon>Mycobacteriaceae</taxon>
        <taxon>Mycobacteroides</taxon>
    </lineage>
</organism>
<evidence type="ECO:0000313" key="3">
    <source>
        <dbReference type="Proteomes" id="UP000038487"/>
    </source>
</evidence>
<feature type="region of interest" description="Disordered" evidence="1">
    <location>
        <begin position="133"/>
        <end position="163"/>
    </location>
</feature>
<proteinExistence type="predicted"/>
<comment type="caution">
    <text evidence="2">The sequence shown here is derived from an EMBL/GenBank/DDBJ whole genome shotgun (WGS) entry which is preliminary data.</text>
</comment>
<reference evidence="2 3" key="1">
    <citation type="submission" date="2015-03" db="EMBL/GenBank/DDBJ databases">
        <authorList>
            <consortium name="Pathogen Informatics"/>
            <person name="Murphy D."/>
        </authorList>
    </citation>
    <scope>NUCLEOTIDE SEQUENCE [LARGE SCALE GENOMIC DNA]</scope>
    <source>
        <strain evidence="2 3">PAP036</strain>
    </source>
</reference>
<name>A0AB33T8J4_9MYCO</name>
<evidence type="ECO:0000313" key="2">
    <source>
        <dbReference type="EMBL" id="CPT66538.1"/>
    </source>
</evidence>
<feature type="region of interest" description="Disordered" evidence="1">
    <location>
        <begin position="220"/>
        <end position="247"/>
    </location>
</feature>
<gene>
    <name evidence="2" type="ORF">ERS075527_05045</name>
</gene>
<dbReference type="Proteomes" id="UP000038487">
    <property type="component" value="Unassembled WGS sequence"/>
</dbReference>
<dbReference type="RefSeq" id="WP_052536769.1">
    <property type="nucleotide sequence ID" value="NZ_CP014958.1"/>
</dbReference>
<accession>A0AB33T8J4</accession>
<sequence>MSTIAATAMSPSAARDLTERIRTTIDRTWDLIAKAYTDRAWAVLGYPTWDVYCEREFGSTWFKLPRETRGEVVQSLRDLGLSTRAIGSAIGVDDRTVRRDLSGAASAAPAAVMGTDGKTYASTQPARPHLAVVPDLPTTEDHPETAPLPHGGTASGPPLTPSLLISGDGYSVVHNAPQADGVEPQLTSFAICHCGARADLYDNATQEDRERFDEFGVIHDQCPEQDDPEPETAPAPARRKPITDSFDDATTAVTKAVKRVEALAADDRFDKNADQLALRKSDLVRARDALQRVIEKFPS</sequence>
<evidence type="ECO:0000256" key="1">
    <source>
        <dbReference type="SAM" id="MobiDB-lite"/>
    </source>
</evidence>